<protein>
    <submittedName>
        <fullName evidence="4">Sugar-specific permease EIIA 1 domain-containing protein</fullName>
    </submittedName>
</protein>
<keyword evidence="2" id="KW-0175">Coiled coil</keyword>
<dbReference type="InterPro" id="IPR011053">
    <property type="entry name" value="Single_hybrid_motif"/>
</dbReference>
<dbReference type="HOGENOM" id="CLU_089610_0_0_12"/>
<accession>I4BBI5</accession>
<evidence type="ECO:0000256" key="1">
    <source>
        <dbReference type="ARBA" id="ARBA00004196"/>
    </source>
</evidence>
<name>I4BBI5_TURPD</name>
<dbReference type="Gene3D" id="2.40.420.20">
    <property type="match status" value="1"/>
</dbReference>
<dbReference type="KEGG" id="tpx:Turpa_4008"/>
<dbReference type="Gene3D" id="2.40.30.170">
    <property type="match status" value="1"/>
</dbReference>
<evidence type="ECO:0000313" key="5">
    <source>
        <dbReference type="Proteomes" id="UP000006048"/>
    </source>
</evidence>
<sequence>MDIVRVFFQGKRKYFTIAFMVAVGLFALQRIRSAPPTVELPLKKTTIVRTVYGLGTVQAEREYQLKIGIAANIRRLYVHEGDAVKAGDKLVEFDQVPTMRSPISGVVSTVSFEEGEAVFPQNPVLKVIDLTRRYITVSLDEKAAVLVKKAQKVRIAFEGIPGKYFAGSVVSIYPSEGQFFVKVDSKELPAEILPGMSADLAIEAGTKDNVFVAPIRAVQDRKVTIIRAGKKLRVPVQLGLTQGEHVEIVAAELAEGDILRYQ</sequence>
<dbReference type="SUPFAM" id="SSF51230">
    <property type="entry name" value="Single hybrid motif"/>
    <property type="match status" value="1"/>
</dbReference>
<organism evidence="4 5">
    <name type="scientific">Turneriella parva (strain ATCC BAA-1111 / DSM 21527 / NCTC 11395 / H)</name>
    <name type="common">Leptospira parva</name>
    <dbReference type="NCBI Taxonomy" id="869212"/>
    <lineage>
        <taxon>Bacteria</taxon>
        <taxon>Pseudomonadati</taxon>
        <taxon>Spirochaetota</taxon>
        <taxon>Spirochaetia</taxon>
        <taxon>Leptospirales</taxon>
        <taxon>Leptospiraceae</taxon>
        <taxon>Turneriella</taxon>
    </lineage>
</organism>
<dbReference type="STRING" id="869212.Turpa_4008"/>
<evidence type="ECO:0000256" key="2">
    <source>
        <dbReference type="ARBA" id="ARBA00023054"/>
    </source>
</evidence>
<dbReference type="EMBL" id="CP002959">
    <property type="protein sequence ID" value="AFM14642.1"/>
    <property type="molecule type" value="Genomic_DNA"/>
</dbReference>
<proteinExistence type="predicted"/>
<evidence type="ECO:0000259" key="3">
    <source>
        <dbReference type="Pfam" id="PF25917"/>
    </source>
</evidence>
<dbReference type="Gene3D" id="2.40.50.100">
    <property type="match status" value="1"/>
</dbReference>
<gene>
    <name evidence="4" type="ordered locus">Turpa_4008</name>
</gene>
<dbReference type="RefSeq" id="WP_014805118.1">
    <property type="nucleotide sequence ID" value="NC_018020.1"/>
</dbReference>
<dbReference type="OrthoDB" id="344621at2"/>
<evidence type="ECO:0000313" key="4">
    <source>
        <dbReference type="EMBL" id="AFM14642.1"/>
    </source>
</evidence>
<dbReference type="InterPro" id="IPR050465">
    <property type="entry name" value="UPF0194_transport"/>
</dbReference>
<dbReference type="PANTHER" id="PTHR32347:SF23">
    <property type="entry name" value="BLL5650 PROTEIN"/>
    <property type="match status" value="1"/>
</dbReference>
<reference evidence="4 5" key="1">
    <citation type="submission" date="2012-06" db="EMBL/GenBank/DDBJ databases">
        <title>The complete chromosome of genome of Turneriella parva DSM 21527.</title>
        <authorList>
            <consortium name="US DOE Joint Genome Institute (JGI-PGF)"/>
            <person name="Lucas S."/>
            <person name="Han J."/>
            <person name="Lapidus A."/>
            <person name="Bruce D."/>
            <person name="Goodwin L."/>
            <person name="Pitluck S."/>
            <person name="Peters L."/>
            <person name="Kyrpides N."/>
            <person name="Mavromatis K."/>
            <person name="Ivanova N."/>
            <person name="Mikhailova N."/>
            <person name="Chertkov O."/>
            <person name="Detter J.C."/>
            <person name="Tapia R."/>
            <person name="Han C."/>
            <person name="Land M."/>
            <person name="Hauser L."/>
            <person name="Markowitz V."/>
            <person name="Cheng J.-F."/>
            <person name="Hugenholtz P."/>
            <person name="Woyke T."/>
            <person name="Wu D."/>
            <person name="Gronow S."/>
            <person name="Wellnitz S."/>
            <person name="Brambilla E."/>
            <person name="Klenk H.-P."/>
            <person name="Eisen J.A."/>
        </authorList>
    </citation>
    <scope>NUCLEOTIDE SEQUENCE [LARGE SCALE GENOMIC DNA]</scope>
    <source>
        <strain evidence="5">ATCC BAA-1111 / DSM 21527 / NCTC 11395 / H</strain>
    </source>
</reference>
<dbReference type="PANTHER" id="PTHR32347">
    <property type="entry name" value="EFFLUX SYSTEM COMPONENT YKNX-RELATED"/>
    <property type="match status" value="1"/>
</dbReference>
<comment type="subcellular location">
    <subcellularLocation>
        <location evidence="1">Cell envelope</location>
    </subcellularLocation>
</comment>
<dbReference type="Proteomes" id="UP000006048">
    <property type="component" value="Chromosome"/>
</dbReference>
<dbReference type="Pfam" id="PF25917">
    <property type="entry name" value="BSH_RND"/>
    <property type="match status" value="1"/>
</dbReference>
<dbReference type="InterPro" id="IPR058625">
    <property type="entry name" value="MdtA-like_BSH"/>
</dbReference>
<dbReference type="AlphaFoldDB" id="I4BBI5"/>
<keyword evidence="5" id="KW-1185">Reference proteome</keyword>
<feature type="domain" description="Multidrug resistance protein MdtA-like barrel-sandwich hybrid" evidence="3">
    <location>
        <begin position="73"/>
        <end position="119"/>
    </location>
</feature>
<dbReference type="GO" id="GO:0030313">
    <property type="term" value="C:cell envelope"/>
    <property type="evidence" value="ECO:0007669"/>
    <property type="project" value="UniProtKB-SubCell"/>
</dbReference>